<keyword evidence="1" id="KW-0175">Coiled coil</keyword>
<dbReference type="Pfam" id="PF05991">
    <property type="entry name" value="NYN_YacP"/>
    <property type="match status" value="1"/>
</dbReference>
<feature type="compositionally biased region" description="Polar residues" evidence="2">
    <location>
        <begin position="102"/>
        <end position="113"/>
    </location>
</feature>
<organism evidence="3 4">
    <name type="scientific">Plantactinospora mayteni</name>
    <dbReference type="NCBI Taxonomy" id="566021"/>
    <lineage>
        <taxon>Bacteria</taxon>
        <taxon>Bacillati</taxon>
        <taxon>Actinomycetota</taxon>
        <taxon>Actinomycetes</taxon>
        <taxon>Micromonosporales</taxon>
        <taxon>Micromonosporaceae</taxon>
        <taxon>Plantactinospora</taxon>
    </lineage>
</organism>
<feature type="coiled-coil region" evidence="1">
    <location>
        <begin position="397"/>
        <end position="424"/>
    </location>
</feature>
<feature type="region of interest" description="Disordered" evidence="2">
    <location>
        <begin position="1"/>
        <end position="200"/>
    </location>
</feature>
<dbReference type="PANTHER" id="PTHR34547">
    <property type="entry name" value="YACP-LIKE NYN DOMAIN PROTEIN"/>
    <property type="match status" value="1"/>
</dbReference>
<feature type="compositionally biased region" description="Basic and acidic residues" evidence="2">
    <location>
        <begin position="183"/>
        <end position="194"/>
    </location>
</feature>
<evidence type="ECO:0000256" key="2">
    <source>
        <dbReference type="SAM" id="MobiDB-lite"/>
    </source>
</evidence>
<keyword evidence="4" id="KW-1185">Reference proteome</keyword>
<evidence type="ECO:0008006" key="5">
    <source>
        <dbReference type="Google" id="ProtNLM"/>
    </source>
</evidence>
<protein>
    <recommendedName>
        <fullName evidence="5">RNA-binding protein</fullName>
    </recommendedName>
</protein>
<comment type="caution">
    <text evidence="3">The sequence shown here is derived from an EMBL/GenBank/DDBJ whole genome shotgun (WGS) entry which is preliminary data.</text>
</comment>
<feature type="compositionally biased region" description="Gly residues" evidence="2">
    <location>
        <begin position="170"/>
        <end position="182"/>
    </location>
</feature>
<gene>
    <name evidence="3" type="ORF">Pma05_21520</name>
</gene>
<accession>A0ABQ4ELH4</accession>
<proteinExistence type="predicted"/>
<dbReference type="Proteomes" id="UP000621500">
    <property type="component" value="Unassembled WGS sequence"/>
</dbReference>
<feature type="compositionally biased region" description="Basic and acidic residues" evidence="2">
    <location>
        <begin position="1"/>
        <end position="13"/>
    </location>
</feature>
<reference evidence="3 4" key="1">
    <citation type="submission" date="2021-01" db="EMBL/GenBank/DDBJ databases">
        <title>Whole genome shotgun sequence of Plantactinospora mayteni NBRC 109088.</title>
        <authorList>
            <person name="Komaki H."/>
            <person name="Tamura T."/>
        </authorList>
    </citation>
    <scope>NUCLEOTIDE SEQUENCE [LARGE SCALE GENOMIC DNA]</scope>
    <source>
        <strain evidence="3 4">NBRC 109088</strain>
    </source>
</reference>
<evidence type="ECO:0000256" key="1">
    <source>
        <dbReference type="SAM" id="Coils"/>
    </source>
</evidence>
<dbReference type="PANTHER" id="PTHR34547:SF1">
    <property type="entry name" value="YACP-LIKE NYN DOMAIN PROTEIN"/>
    <property type="match status" value="1"/>
</dbReference>
<name>A0ABQ4ELH4_9ACTN</name>
<feature type="compositionally biased region" description="Basic and acidic residues" evidence="2">
    <location>
        <begin position="20"/>
        <end position="37"/>
    </location>
</feature>
<sequence>MPRAEPSDDRLPEEAAQLARSERAGDPGRDDGTDEPRPAVPGAEEPEPTLLTDTPPGSTGGEAVPPTDHPTEPTGGDRTGPDPAGPEPAGGNLAGTDPIGTDPTNADPTSADATSVDPADHEPDGTDLTGSGPAGSEPGGGGSVDREAGDGGPAGSELGGGGSVDREAGDGGPAGSELGGDGSADREAGDREPEPTLPEPVRARIVSLAAAALPTLPADELPPPLRRVAKFAPNRRARLGGGPIATQLAADPLFRQRVASRVLSEAGELGSVVVSGGSPAAADPVEVAALAYLTRPPGWRHLVEDAGAAVRAEVDSAVVAELVREAEQRATRAEHDRAVAKVEADKLRDEVARLREELGQLREENRVLGRTLRETQAGQRRAAELLATEKGRANRATADHEAELRRVRARLAEAEATAGAVRQTAKEARSVDDARLWLLLETIGRAAVGLRRELALDPADRLPADYVADAFAERPAAANSARALDTDDPARLDELLALPRAHLVVDGYNVTKRGFGDMSLEQQRKRLITGLGGIAAQTGDEVTVVFDGAERMHGLPPSPRGVRVLFSRKGETADDLIRRLVRAEPAGRPIVVVSSDREVADGVRRHGAYPLGADSLLRRLARS</sequence>
<evidence type="ECO:0000313" key="4">
    <source>
        <dbReference type="Proteomes" id="UP000621500"/>
    </source>
</evidence>
<dbReference type="EMBL" id="BONX01000011">
    <property type="protein sequence ID" value="GIG95579.1"/>
    <property type="molecule type" value="Genomic_DNA"/>
</dbReference>
<feature type="coiled-coil region" evidence="1">
    <location>
        <begin position="323"/>
        <end position="371"/>
    </location>
</feature>
<evidence type="ECO:0000313" key="3">
    <source>
        <dbReference type="EMBL" id="GIG95579.1"/>
    </source>
</evidence>
<feature type="compositionally biased region" description="Gly residues" evidence="2">
    <location>
        <begin position="150"/>
        <end position="163"/>
    </location>
</feature>
<dbReference type="InterPro" id="IPR010298">
    <property type="entry name" value="YacP-like"/>
</dbReference>